<evidence type="ECO:0000313" key="2">
    <source>
        <dbReference type="Proteomes" id="UP001187734"/>
    </source>
</evidence>
<dbReference type="Proteomes" id="UP001187734">
    <property type="component" value="Unassembled WGS sequence"/>
</dbReference>
<reference evidence="1" key="1">
    <citation type="submission" date="2018-03" db="EMBL/GenBank/DDBJ databases">
        <authorList>
            <person name="Guldener U."/>
        </authorList>
    </citation>
    <scope>NUCLEOTIDE SEQUENCE</scope>
</reference>
<dbReference type="AlphaFoldDB" id="A0AAE8MGI0"/>
<name>A0AAE8MGI0_9HYPO</name>
<dbReference type="EMBL" id="ONZP01000348">
    <property type="protein sequence ID" value="SPJ82217.1"/>
    <property type="molecule type" value="Genomic_DNA"/>
</dbReference>
<evidence type="ECO:0000313" key="1">
    <source>
        <dbReference type="EMBL" id="SPJ82217.1"/>
    </source>
</evidence>
<accession>A0AAE8MGI0</accession>
<protein>
    <submittedName>
        <fullName evidence="1">Uncharacterized protein</fullName>
    </submittedName>
</protein>
<proteinExistence type="predicted"/>
<keyword evidence="2" id="KW-1185">Reference proteome</keyword>
<comment type="caution">
    <text evidence="1">The sequence shown here is derived from an EMBL/GenBank/DDBJ whole genome shotgun (WGS) entry which is preliminary data.</text>
</comment>
<sequence>MSRIPRAKRSFKWEWTGMIKVSTPPTDPSSLVRHLAFFRTPKNLVNRGKRKRQGAMATCLVSMKLCDAGDGSRECLADTGNVLCLSFSGIAICFGLETFLSMASKSEAEREPLKLISGPVLVEHLINVEA</sequence>
<gene>
    <name evidence="1" type="ORF">FTOL_09622</name>
</gene>
<organism evidence="1 2">
    <name type="scientific">Fusarium torulosum</name>
    <dbReference type="NCBI Taxonomy" id="33205"/>
    <lineage>
        <taxon>Eukaryota</taxon>
        <taxon>Fungi</taxon>
        <taxon>Dikarya</taxon>
        <taxon>Ascomycota</taxon>
        <taxon>Pezizomycotina</taxon>
        <taxon>Sordariomycetes</taxon>
        <taxon>Hypocreomycetidae</taxon>
        <taxon>Hypocreales</taxon>
        <taxon>Nectriaceae</taxon>
        <taxon>Fusarium</taxon>
    </lineage>
</organism>